<sequence length="117" mass="13499">MPSEPITARRETKPEKRSAVWTWYRAGKTLSEIARLEDLTKSTIAGIIRRVKARTGENKRMTSLESCSQQYTRKFSMSCNTFQIWPKAVSYYGPEDSQEARKSPPTRPQEAISIWQV</sequence>
<organism evidence="2 3">
    <name type="scientific">Hyaloscypha hepaticicola</name>
    <dbReference type="NCBI Taxonomy" id="2082293"/>
    <lineage>
        <taxon>Eukaryota</taxon>
        <taxon>Fungi</taxon>
        <taxon>Dikarya</taxon>
        <taxon>Ascomycota</taxon>
        <taxon>Pezizomycotina</taxon>
        <taxon>Leotiomycetes</taxon>
        <taxon>Helotiales</taxon>
        <taxon>Hyaloscyphaceae</taxon>
        <taxon>Hyaloscypha</taxon>
    </lineage>
</organism>
<feature type="region of interest" description="Disordered" evidence="1">
    <location>
        <begin position="94"/>
        <end position="117"/>
    </location>
</feature>
<name>A0A2J6QPD9_9HELO</name>
<evidence type="ECO:0000313" key="3">
    <source>
        <dbReference type="Proteomes" id="UP000235672"/>
    </source>
</evidence>
<proteinExistence type="predicted"/>
<evidence type="ECO:0000256" key="1">
    <source>
        <dbReference type="SAM" id="MobiDB-lite"/>
    </source>
</evidence>
<keyword evidence="3" id="KW-1185">Reference proteome</keyword>
<dbReference type="Proteomes" id="UP000235672">
    <property type="component" value="Unassembled WGS sequence"/>
</dbReference>
<dbReference type="EMBL" id="KZ613464">
    <property type="protein sequence ID" value="PMD28123.1"/>
    <property type="molecule type" value="Genomic_DNA"/>
</dbReference>
<reference evidence="2 3" key="1">
    <citation type="submission" date="2016-05" db="EMBL/GenBank/DDBJ databases">
        <title>A degradative enzymes factory behind the ericoid mycorrhizal symbiosis.</title>
        <authorList>
            <consortium name="DOE Joint Genome Institute"/>
            <person name="Martino E."/>
            <person name="Morin E."/>
            <person name="Grelet G."/>
            <person name="Kuo A."/>
            <person name="Kohler A."/>
            <person name="Daghino S."/>
            <person name="Barry K."/>
            <person name="Choi C."/>
            <person name="Cichocki N."/>
            <person name="Clum A."/>
            <person name="Copeland A."/>
            <person name="Hainaut M."/>
            <person name="Haridas S."/>
            <person name="Labutti K."/>
            <person name="Lindquist E."/>
            <person name="Lipzen A."/>
            <person name="Khouja H.-R."/>
            <person name="Murat C."/>
            <person name="Ohm R."/>
            <person name="Olson A."/>
            <person name="Spatafora J."/>
            <person name="Veneault-Fourrey C."/>
            <person name="Henrissat B."/>
            <person name="Grigoriev I."/>
            <person name="Martin F."/>
            <person name="Perotto S."/>
        </authorList>
    </citation>
    <scope>NUCLEOTIDE SEQUENCE [LARGE SCALE GENOMIC DNA]</scope>
    <source>
        <strain evidence="2 3">UAMH 7357</strain>
    </source>
</reference>
<protein>
    <submittedName>
        <fullName evidence="2">Uncharacterized protein</fullName>
    </submittedName>
</protein>
<gene>
    <name evidence="2" type="ORF">NA56DRAFT_742289</name>
</gene>
<evidence type="ECO:0000313" key="2">
    <source>
        <dbReference type="EMBL" id="PMD28123.1"/>
    </source>
</evidence>
<dbReference type="AlphaFoldDB" id="A0A2J6QPD9"/>
<accession>A0A2J6QPD9</accession>